<protein>
    <submittedName>
        <fullName evidence="5">Switch 2</fullName>
    </submittedName>
</protein>
<keyword evidence="1" id="KW-0378">Hydrolase</keyword>
<dbReference type="SMART" id="SM00490">
    <property type="entry name" value="HELICc"/>
    <property type="match status" value="1"/>
</dbReference>
<dbReference type="Gene3D" id="3.40.50.300">
    <property type="entry name" value="P-loop containing nucleotide triphosphate hydrolases"/>
    <property type="match status" value="1"/>
</dbReference>
<keyword evidence="6" id="KW-1185">Reference proteome</keyword>
<dbReference type="InterPro" id="IPR014001">
    <property type="entry name" value="Helicase_ATP-bd"/>
</dbReference>
<dbReference type="InterPro" id="IPR049730">
    <property type="entry name" value="SNF2/RAD54-like_C"/>
</dbReference>
<comment type="caution">
    <text evidence="5">The sequence shown here is derived from an EMBL/GenBank/DDBJ whole genome shotgun (WGS) entry which is preliminary data.</text>
</comment>
<feature type="region of interest" description="Disordered" evidence="2">
    <location>
        <begin position="810"/>
        <end position="843"/>
    </location>
</feature>
<dbReference type="SMART" id="SM00487">
    <property type="entry name" value="DEXDc"/>
    <property type="match status" value="1"/>
</dbReference>
<organism evidence="5 6">
    <name type="scientific">Gracilariopsis chorda</name>
    <dbReference type="NCBI Taxonomy" id="448386"/>
    <lineage>
        <taxon>Eukaryota</taxon>
        <taxon>Rhodophyta</taxon>
        <taxon>Florideophyceae</taxon>
        <taxon>Rhodymeniophycidae</taxon>
        <taxon>Gracilariales</taxon>
        <taxon>Gracilariaceae</taxon>
        <taxon>Gracilariopsis</taxon>
    </lineage>
</organism>
<dbReference type="OrthoDB" id="4283at2759"/>
<dbReference type="PANTHER" id="PTHR45629">
    <property type="entry name" value="SNF2/RAD54 FAMILY MEMBER"/>
    <property type="match status" value="1"/>
</dbReference>
<dbReference type="PROSITE" id="PS51192">
    <property type="entry name" value="HELICASE_ATP_BIND_1"/>
    <property type="match status" value="1"/>
</dbReference>
<evidence type="ECO:0000313" key="5">
    <source>
        <dbReference type="EMBL" id="PXF47191.1"/>
    </source>
</evidence>
<dbReference type="GO" id="GO:0016787">
    <property type="term" value="F:hydrolase activity"/>
    <property type="evidence" value="ECO:0007669"/>
    <property type="project" value="UniProtKB-KW"/>
</dbReference>
<gene>
    <name evidence="5" type="ORF">BWQ96_02966</name>
</gene>
<evidence type="ECO:0000259" key="3">
    <source>
        <dbReference type="PROSITE" id="PS51192"/>
    </source>
</evidence>
<sequence length="1051" mass="116978">MDDEQKRDVFRSLFATRAPSVASASASASLTSTDQSEPPTPPPEPLPRTTRPSPARSYASSDAETVEPEPEHLRLTENVQLPRPNSASVSLVTAPVQSRPSTANPPPSEHSISSSAETVPPPSPGALERLCARTATDASTPAPRVAAVEERGIDGWEADQASALAHENAYPRRLGHGYPKLTSAKFDSEVQDDLQLSNRTTPPASFGILPATLLRYLSPFQQDGIMFLYRLYERGRGGLLADAMGLGKTVQTVCFLGAAFAVWDRDQRVQNLAEQAPRVLVVAPVSVKENWRREFETWTPFKVDIYDKNRQPEISRALQNQELDILISGDNPIASYGSTFFSNPSKDPSGWKWDIVIVDEIHIAKNCNTKIYKSLSSLPRRVMFGLTGTAVQNRLKELWNVMSLVVPPSLWPSYPSFRGHFIDIINRGTKKDASDYMRGKANERIASLRNLLAKHMVRRPKSIIKNELPGKTDYCVFMRMKRNGLQAYMYEKFQNSYDVKLLRDAHLPCDCGSEYQSRECCHRFPATEEYKENAPIWKMHHKNLRPCERCPNCLCFYLQHISRAIATHAFLLLPEEDESDPEKKKARHKLFNYYVGIHAEAVKKPLTTLEREADVSCKLSVALKLLKSYEQKGHKTIIFYESIRLGDILQRWATNNGLVFEVIDGSVTNGRRQIAVDRFNANPLCSIFFISKKSGGTGLNISGADRVLIFEPCWNPTLDLQAGDRAHRLGQRRCVDIVRLVVENTIEHYVWNTAISKSQVSSAILDNTKEDWLVRENEIGSMQAMLQMGEKEQFMSGDTGPDDFRVEKAEQVSTRSVGNGDSSNLIAVPRTSSDEQAKTEDDESREVDVLGESIVCALDVDLGEDRMSPNPNRCARSNSEGSEADVEKSFIASESQFETDVVLQEGGASSKFVVTSTHGKKRSRQVMGLTGAEDSGINPEGPVGINFDDAKFRGMSKPTSDEEISGEDGDIVVRKKRRRKSPRQQNPRDTHNASRGVRIAEVSARGNATKQARKKVVVDKKGAAPATKGLGSNPTAKSVFKARARVRRPQD</sequence>
<dbReference type="CDD" id="cd18793">
    <property type="entry name" value="SF2_C_SNF"/>
    <property type="match status" value="1"/>
</dbReference>
<feature type="compositionally biased region" description="Polar residues" evidence="2">
    <location>
        <begin position="811"/>
        <end position="825"/>
    </location>
</feature>
<dbReference type="InterPro" id="IPR027417">
    <property type="entry name" value="P-loop_NTPase"/>
</dbReference>
<dbReference type="AlphaFoldDB" id="A0A2V3IYJ3"/>
<dbReference type="STRING" id="448386.A0A2V3IYJ3"/>
<feature type="compositionally biased region" description="Basic residues" evidence="2">
    <location>
        <begin position="1040"/>
        <end position="1051"/>
    </location>
</feature>
<evidence type="ECO:0000259" key="4">
    <source>
        <dbReference type="PROSITE" id="PS51194"/>
    </source>
</evidence>
<feature type="compositionally biased region" description="Low complexity" evidence="2">
    <location>
        <begin position="18"/>
        <end position="37"/>
    </location>
</feature>
<dbReference type="PANTHER" id="PTHR45629:SF7">
    <property type="entry name" value="DNA EXCISION REPAIR PROTEIN ERCC-6-RELATED"/>
    <property type="match status" value="1"/>
</dbReference>
<dbReference type="InterPro" id="IPR001650">
    <property type="entry name" value="Helicase_C-like"/>
</dbReference>
<feature type="domain" description="Helicase ATP-binding" evidence="3">
    <location>
        <begin position="229"/>
        <end position="408"/>
    </location>
</feature>
<feature type="region of interest" description="Disordered" evidence="2">
    <location>
        <begin position="18"/>
        <end position="127"/>
    </location>
</feature>
<reference evidence="5 6" key="1">
    <citation type="journal article" date="2018" name="Mol. Biol. Evol.">
        <title>Analysis of the draft genome of the red seaweed Gracilariopsis chorda provides insights into genome size evolution in Rhodophyta.</title>
        <authorList>
            <person name="Lee J."/>
            <person name="Yang E.C."/>
            <person name="Graf L."/>
            <person name="Yang J.H."/>
            <person name="Qiu H."/>
            <person name="Zel Zion U."/>
            <person name="Chan C.X."/>
            <person name="Stephens T.G."/>
            <person name="Weber A.P.M."/>
            <person name="Boo G.H."/>
            <person name="Boo S.M."/>
            <person name="Kim K.M."/>
            <person name="Shin Y."/>
            <person name="Jung M."/>
            <person name="Lee S.J."/>
            <person name="Yim H.S."/>
            <person name="Lee J.H."/>
            <person name="Bhattacharya D."/>
            <person name="Yoon H.S."/>
        </authorList>
    </citation>
    <scope>NUCLEOTIDE SEQUENCE [LARGE SCALE GENOMIC DNA]</scope>
    <source>
        <strain evidence="5 6">SKKU-2015</strain>
        <tissue evidence="5">Whole body</tissue>
    </source>
</reference>
<dbReference type="SUPFAM" id="SSF52540">
    <property type="entry name" value="P-loop containing nucleoside triphosphate hydrolases"/>
    <property type="match status" value="2"/>
</dbReference>
<feature type="compositionally biased region" description="Polar residues" evidence="2">
    <location>
        <begin position="77"/>
        <end position="102"/>
    </location>
</feature>
<dbReference type="Proteomes" id="UP000247409">
    <property type="component" value="Unassembled WGS sequence"/>
</dbReference>
<evidence type="ECO:0000313" key="6">
    <source>
        <dbReference type="Proteomes" id="UP000247409"/>
    </source>
</evidence>
<evidence type="ECO:0000256" key="1">
    <source>
        <dbReference type="ARBA" id="ARBA00022801"/>
    </source>
</evidence>
<name>A0A2V3IYJ3_9FLOR</name>
<dbReference type="GO" id="GO:0005524">
    <property type="term" value="F:ATP binding"/>
    <property type="evidence" value="ECO:0007669"/>
    <property type="project" value="InterPro"/>
</dbReference>
<evidence type="ECO:0000256" key="2">
    <source>
        <dbReference type="SAM" id="MobiDB-lite"/>
    </source>
</evidence>
<feature type="region of interest" description="Disordered" evidence="2">
    <location>
        <begin position="913"/>
        <end position="1051"/>
    </location>
</feature>
<dbReference type="PROSITE" id="PS51194">
    <property type="entry name" value="HELICASE_CTER"/>
    <property type="match status" value="1"/>
</dbReference>
<feature type="domain" description="Helicase C-terminal" evidence="4">
    <location>
        <begin position="621"/>
        <end position="780"/>
    </location>
</feature>
<dbReference type="Gene3D" id="3.40.50.10810">
    <property type="entry name" value="Tandem AAA-ATPase domain"/>
    <property type="match status" value="1"/>
</dbReference>
<dbReference type="InterPro" id="IPR000330">
    <property type="entry name" value="SNF2_N"/>
</dbReference>
<dbReference type="InterPro" id="IPR050496">
    <property type="entry name" value="SNF2_RAD54_helicase_repair"/>
</dbReference>
<dbReference type="InterPro" id="IPR038718">
    <property type="entry name" value="SNF2-like_sf"/>
</dbReference>
<dbReference type="Pfam" id="PF00176">
    <property type="entry name" value="SNF2-rel_dom"/>
    <property type="match status" value="1"/>
</dbReference>
<proteinExistence type="predicted"/>
<dbReference type="Pfam" id="PF00271">
    <property type="entry name" value="Helicase_C"/>
    <property type="match status" value="1"/>
</dbReference>
<dbReference type="EMBL" id="NBIV01000027">
    <property type="protein sequence ID" value="PXF47191.1"/>
    <property type="molecule type" value="Genomic_DNA"/>
</dbReference>
<feature type="compositionally biased region" description="Acidic residues" evidence="2">
    <location>
        <begin position="961"/>
        <end position="970"/>
    </location>
</feature>
<accession>A0A2V3IYJ3</accession>